<keyword evidence="4" id="KW-1185">Reference proteome</keyword>
<dbReference type="Proteomes" id="UP001151760">
    <property type="component" value="Unassembled WGS sequence"/>
</dbReference>
<dbReference type="SUPFAM" id="SSF48445">
    <property type="entry name" value="14-3-3 protein"/>
    <property type="match status" value="1"/>
</dbReference>
<protein>
    <submittedName>
        <fullName evidence="3">14-3-3-like protein</fullName>
    </submittedName>
</protein>
<name>A0ABQ5CRX0_9ASTR</name>
<dbReference type="SMART" id="SM00101">
    <property type="entry name" value="14_3_3"/>
    <property type="match status" value="1"/>
</dbReference>
<comment type="caution">
    <text evidence="3">The sequence shown here is derived from an EMBL/GenBank/DDBJ whole genome shotgun (WGS) entry which is preliminary data.</text>
</comment>
<dbReference type="InterPro" id="IPR023410">
    <property type="entry name" value="14-3-3_domain"/>
</dbReference>
<dbReference type="EMBL" id="BQNB010014563">
    <property type="protein sequence ID" value="GJT29678.1"/>
    <property type="molecule type" value="Genomic_DNA"/>
</dbReference>
<dbReference type="InterPro" id="IPR036815">
    <property type="entry name" value="14-3-3_dom_sf"/>
</dbReference>
<dbReference type="InterPro" id="IPR000308">
    <property type="entry name" value="14-3-3"/>
</dbReference>
<comment type="similarity">
    <text evidence="1">Belongs to the 14-3-3 family.</text>
</comment>
<evidence type="ECO:0000256" key="1">
    <source>
        <dbReference type="ARBA" id="ARBA00006141"/>
    </source>
</evidence>
<dbReference type="PANTHER" id="PTHR18860">
    <property type="entry name" value="14-3-3 PROTEIN"/>
    <property type="match status" value="1"/>
</dbReference>
<proteinExistence type="inferred from homology"/>
<organism evidence="3 4">
    <name type="scientific">Tanacetum coccineum</name>
    <dbReference type="NCBI Taxonomy" id="301880"/>
    <lineage>
        <taxon>Eukaryota</taxon>
        <taxon>Viridiplantae</taxon>
        <taxon>Streptophyta</taxon>
        <taxon>Embryophyta</taxon>
        <taxon>Tracheophyta</taxon>
        <taxon>Spermatophyta</taxon>
        <taxon>Magnoliopsida</taxon>
        <taxon>eudicotyledons</taxon>
        <taxon>Gunneridae</taxon>
        <taxon>Pentapetalae</taxon>
        <taxon>asterids</taxon>
        <taxon>campanulids</taxon>
        <taxon>Asterales</taxon>
        <taxon>Asteraceae</taxon>
        <taxon>Asteroideae</taxon>
        <taxon>Anthemideae</taxon>
        <taxon>Anthemidinae</taxon>
        <taxon>Tanacetum</taxon>
    </lineage>
</organism>
<reference evidence="3" key="1">
    <citation type="journal article" date="2022" name="Int. J. Mol. Sci.">
        <title>Draft Genome of Tanacetum Coccineum: Genomic Comparison of Closely Related Tanacetum-Family Plants.</title>
        <authorList>
            <person name="Yamashiro T."/>
            <person name="Shiraishi A."/>
            <person name="Nakayama K."/>
            <person name="Satake H."/>
        </authorList>
    </citation>
    <scope>NUCLEOTIDE SEQUENCE</scope>
</reference>
<dbReference type="Gene3D" id="1.20.190.20">
    <property type="entry name" value="14-3-3 domain"/>
    <property type="match status" value="1"/>
</dbReference>
<accession>A0ABQ5CRX0</accession>
<gene>
    <name evidence="3" type="ORF">Tco_0909953</name>
</gene>
<evidence type="ECO:0000313" key="4">
    <source>
        <dbReference type="Proteomes" id="UP001151760"/>
    </source>
</evidence>
<dbReference type="Pfam" id="PF00244">
    <property type="entry name" value="14-3-3"/>
    <property type="match status" value="1"/>
</dbReference>
<evidence type="ECO:0000313" key="3">
    <source>
        <dbReference type="EMBL" id="GJT29678.1"/>
    </source>
</evidence>
<reference evidence="3" key="2">
    <citation type="submission" date="2022-01" db="EMBL/GenBank/DDBJ databases">
        <authorList>
            <person name="Yamashiro T."/>
            <person name="Shiraishi A."/>
            <person name="Satake H."/>
            <person name="Nakayama K."/>
        </authorList>
    </citation>
    <scope>NUCLEOTIDE SEQUENCE</scope>
</reference>
<sequence>MWSELQMWTCISPREINYQLEGAEQEQAIVERASGEFTKSLKCLIKEYRSTIETKLNKICDGILGLFELHVVPSAESKIFYLKMKGDYFRYLAMFKTGSDRKEAAESTLDGPNMGGQSLEIHDVVHQFLFRISLLVLRKLVECINAYLIRDGPNMGGQSLEIHDAVHQFLFRISFSLLEPVEGDFALFIQKVSMASNDPETRGSENLHHCDAVDFYTLMQ</sequence>
<feature type="domain" description="14-3-3" evidence="2">
    <location>
        <begin position="14"/>
        <end position="205"/>
    </location>
</feature>
<evidence type="ECO:0000259" key="2">
    <source>
        <dbReference type="SMART" id="SM00101"/>
    </source>
</evidence>